<dbReference type="RefSeq" id="XP_029639650.1">
    <property type="nucleotide sequence ID" value="XM_029783790.2"/>
</dbReference>
<evidence type="ECO:0000256" key="11">
    <source>
        <dbReference type="RuleBase" id="RU365024"/>
    </source>
</evidence>
<reference evidence="15" key="1">
    <citation type="submission" date="2025-08" db="UniProtKB">
        <authorList>
            <consortium name="RefSeq"/>
        </authorList>
    </citation>
    <scope>IDENTIFICATION</scope>
</reference>
<dbReference type="GO" id="GO:0005739">
    <property type="term" value="C:mitochondrion"/>
    <property type="evidence" value="ECO:0007669"/>
    <property type="project" value="UniProtKB-SubCell"/>
</dbReference>
<dbReference type="KEGG" id="osn:115214762"/>
<protein>
    <recommendedName>
        <fullName evidence="11">CDP-diacylglycerol--glycerol-3-phosphate 3-phosphatidyltransferase</fullName>
        <ecNumber evidence="11">2.7.8.5</ecNumber>
    </recommendedName>
</protein>
<dbReference type="PROSITE" id="PS50035">
    <property type="entry name" value="PLD"/>
    <property type="match status" value="1"/>
</dbReference>
<dbReference type="GO" id="GO:0008444">
    <property type="term" value="F:CDP-diacylglycerol-glycerol-3-phosphate 3-phosphatidyltransferase activity"/>
    <property type="evidence" value="ECO:0007669"/>
    <property type="project" value="UniProtKB-EC"/>
</dbReference>
<evidence type="ECO:0000256" key="1">
    <source>
        <dbReference type="ARBA" id="ARBA00003537"/>
    </source>
</evidence>
<evidence type="ECO:0000256" key="7">
    <source>
        <dbReference type="ARBA" id="ARBA00023098"/>
    </source>
</evidence>
<evidence type="ECO:0000256" key="2">
    <source>
        <dbReference type="ARBA" id="ARBA00005042"/>
    </source>
</evidence>
<keyword evidence="11" id="KW-0547">Nucleotide-binding</keyword>
<evidence type="ECO:0000256" key="3">
    <source>
        <dbReference type="ARBA" id="ARBA00010682"/>
    </source>
</evidence>
<evidence type="ECO:0000313" key="15">
    <source>
        <dbReference type="RefSeq" id="XP_029639650.1"/>
    </source>
</evidence>
<dbReference type="Gene3D" id="3.30.870.10">
    <property type="entry name" value="Endonuclease Chain A"/>
    <property type="match status" value="2"/>
</dbReference>
<evidence type="ECO:0000256" key="12">
    <source>
        <dbReference type="SAM" id="MobiDB-lite"/>
    </source>
</evidence>
<evidence type="ECO:0000256" key="9">
    <source>
        <dbReference type="ARBA" id="ARBA00023264"/>
    </source>
</evidence>
<name>A0A6P7SMX5_9MOLL</name>
<keyword evidence="4 11" id="KW-0444">Lipid biosynthesis</keyword>
<keyword evidence="7 11" id="KW-0443">Lipid metabolism</keyword>
<keyword evidence="8 11" id="KW-0594">Phospholipid biosynthesis</keyword>
<dbReference type="GO" id="GO:0032049">
    <property type="term" value="P:cardiolipin biosynthetic process"/>
    <property type="evidence" value="ECO:0007669"/>
    <property type="project" value="InterPro"/>
</dbReference>
<accession>A0A6P7SMX5</accession>
<feature type="compositionally biased region" description="Polar residues" evidence="12">
    <location>
        <begin position="343"/>
        <end position="352"/>
    </location>
</feature>
<keyword evidence="5 11" id="KW-0808">Transferase</keyword>
<dbReference type="AlphaFoldDB" id="A0A6P7SMX5"/>
<gene>
    <name evidence="15" type="primary">LOC115214762</name>
</gene>
<comment type="similarity">
    <text evidence="3 11">Belongs to the CDP-alcohol phosphatidyltransferase class-II family.</text>
</comment>
<evidence type="ECO:0000313" key="14">
    <source>
        <dbReference type="Proteomes" id="UP000515154"/>
    </source>
</evidence>
<keyword evidence="11" id="KW-0496">Mitochondrion</keyword>
<dbReference type="GO" id="GO:0005524">
    <property type="term" value="F:ATP binding"/>
    <property type="evidence" value="ECO:0007669"/>
    <property type="project" value="UniProtKB-KW"/>
</dbReference>
<dbReference type="PANTHER" id="PTHR12586:SF1">
    <property type="entry name" value="CDP-DIACYLGLYCEROL--GLYCEROL-3-PHOSPHATE 3-PHOSPHATIDYLTRANSFERASE, MITOCHONDRIAL"/>
    <property type="match status" value="1"/>
</dbReference>
<dbReference type="PIRSF" id="PIRSF000850">
    <property type="entry name" value="Phospholipase_D_PSS"/>
    <property type="match status" value="1"/>
</dbReference>
<dbReference type="CDD" id="cd09135">
    <property type="entry name" value="PLDc_PGS1_euk_1"/>
    <property type="match status" value="1"/>
</dbReference>
<evidence type="ECO:0000256" key="5">
    <source>
        <dbReference type="ARBA" id="ARBA00022679"/>
    </source>
</evidence>
<comment type="catalytic activity">
    <reaction evidence="10 11">
        <text>a CDP-1,2-diacyl-sn-glycerol + sn-glycerol 3-phosphate = a 1,2-diacyl-sn-glycero-3-phospho-(1'-sn-glycero-3'-phosphate) + CMP + H(+)</text>
        <dbReference type="Rhea" id="RHEA:12593"/>
        <dbReference type="ChEBI" id="CHEBI:15378"/>
        <dbReference type="ChEBI" id="CHEBI:57597"/>
        <dbReference type="ChEBI" id="CHEBI:58332"/>
        <dbReference type="ChEBI" id="CHEBI:60110"/>
        <dbReference type="ChEBI" id="CHEBI:60377"/>
        <dbReference type="EC" id="2.7.8.5"/>
    </reaction>
</comment>
<evidence type="ECO:0000256" key="8">
    <source>
        <dbReference type="ARBA" id="ARBA00023209"/>
    </source>
</evidence>
<feature type="region of interest" description="Disordered" evidence="12">
    <location>
        <begin position="324"/>
        <end position="352"/>
    </location>
</feature>
<keyword evidence="14" id="KW-1185">Reference proteome</keyword>
<sequence>MSSMCRIFVSRNLVRLPNLRRFRWSIQRLAFLVYMMPHRCTHHQMFNLSEKIPEYLETKCQSNPNSAPGLSSHRECDQTDRFSWIGSNIPCFKLSGKQVNVLTEPTQFFETLKLKARKSRKRIIMASLYLGTGTLEQELVDSLNEACRQSLAEGNKDFDVHILLDYTRGRRGSENSCTILQPVLSAYPQNARLSLFHTPDLRGILKKIMPNRYNETIGLHHMKVYLFDDSLIISGANLSETYFTNRQDRYILFNNCPEMADFFSSLIKTVASFSFQVNSDCSVTFPEEFGVHPYEDSDDGSRFKWKARDKVLALLRKTVNENCFNSSQSSSPKNSVCNSNPNQSESDSSDSNADTFVYPLIQMGPLGILDDEEITKHLLRSATQEDEILLASGYFNLTDHYLKLILEKSCARFKIMMASPEVNGFYGASGAAGAIPYLYIQVARQFHQKLCAFEQQKRIQLYEYYRNKWTFHVKGLWYYISKDQLPSLTLIGSSNFGYRSVYRDLECQLAIITQNENLRQQLRQEHVHLFQSSDIVSETTFKRKDRYVPIWVQLISNYIKNFF</sequence>
<comment type="function">
    <text evidence="1 11">Functions in the biosynthesis of the anionic phospholipids phosphatidylglycerol and cardiolipin.</text>
</comment>
<dbReference type="SMART" id="SM00155">
    <property type="entry name" value="PLDc"/>
    <property type="match status" value="2"/>
</dbReference>
<evidence type="ECO:0000256" key="6">
    <source>
        <dbReference type="ARBA" id="ARBA00022737"/>
    </source>
</evidence>
<evidence type="ECO:0000259" key="13">
    <source>
        <dbReference type="PROSITE" id="PS50035"/>
    </source>
</evidence>
<dbReference type="UniPathway" id="UPA00084">
    <property type="reaction ID" value="UER00503"/>
</dbReference>
<keyword evidence="6" id="KW-0677">Repeat</keyword>
<dbReference type="Proteomes" id="UP000515154">
    <property type="component" value="Linkage group LG1"/>
</dbReference>
<organism evidence="14 15">
    <name type="scientific">Octopus sinensis</name>
    <name type="common">East Asian common octopus</name>
    <dbReference type="NCBI Taxonomy" id="2607531"/>
    <lineage>
        <taxon>Eukaryota</taxon>
        <taxon>Metazoa</taxon>
        <taxon>Spiralia</taxon>
        <taxon>Lophotrochozoa</taxon>
        <taxon>Mollusca</taxon>
        <taxon>Cephalopoda</taxon>
        <taxon>Coleoidea</taxon>
        <taxon>Octopodiformes</taxon>
        <taxon>Octopoda</taxon>
        <taxon>Incirrata</taxon>
        <taxon>Octopodidae</taxon>
        <taxon>Octopus</taxon>
    </lineage>
</organism>
<evidence type="ECO:0000256" key="10">
    <source>
        <dbReference type="ARBA" id="ARBA00048586"/>
    </source>
</evidence>
<dbReference type="InterPro" id="IPR016270">
    <property type="entry name" value="PGS1"/>
</dbReference>
<feature type="domain" description="PLD phosphodiesterase" evidence="13">
    <location>
        <begin position="216"/>
        <end position="242"/>
    </location>
</feature>
<dbReference type="CDD" id="cd09137">
    <property type="entry name" value="PLDc_PGS1_euk_2"/>
    <property type="match status" value="1"/>
</dbReference>
<proteinExistence type="inferred from homology"/>
<dbReference type="PANTHER" id="PTHR12586">
    <property type="entry name" value="CDP-DIACYLGLYCEROL--SERINE O-PHOSPHATIDYLTRANSFERASE"/>
    <property type="match status" value="1"/>
</dbReference>
<comment type="subcellular location">
    <subcellularLocation>
        <location evidence="11">Mitochondrion</location>
    </subcellularLocation>
</comment>
<keyword evidence="11" id="KW-0067">ATP-binding</keyword>
<dbReference type="InterPro" id="IPR001736">
    <property type="entry name" value="PLipase_D/transphosphatidylase"/>
</dbReference>
<comment type="pathway">
    <text evidence="2 11">Phospholipid metabolism; phosphatidylglycerol biosynthesis; phosphatidylglycerol from CDP-diacylglycerol: step 1/2.</text>
</comment>
<dbReference type="EC" id="2.7.8.5" evidence="11"/>
<feature type="compositionally biased region" description="Low complexity" evidence="12">
    <location>
        <begin position="324"/>
        <end position="342"/>
    </location>
</feature>
<keyword evidence="9 11" id="KW-1208">Phospholipid metabolism</keyword>
<dbReference type="SUPFAM" id="SSF56024">
    <property type="entry name" value="Phospholipase D/nuclease"/>
    <property type="match status" value="1"/>
</dbReference>
<evidence type="ECO:0000256" key="4">
    <source>
        <dbReference type="ARBA" id="ARBA00022516"/>
    </source>
</evidence>